<dbReference type="Proteomes" id="UP000185895">
    <property type="component" value="Unassembled WGS sequence"/>
</dbReference>
<dbReference type="PANTHER" id="PTHR33164:SF43">
    <property type="entry name" value="HTH-TYPE TRANSCRIPTIONAL REPRESSOR YETL"/>
    <property type="match status" value="1"/>
</dbReference>
<dbReference type="Pfam" id="PF12802">
    <property type="entry name" value="MarR_2"/>
    <property type="match status" value="1"/>
</dbReference>
<dbReference type="SUPFAM" id="SSF46785">
    <property type="entry name" value="Winged helix' DNA-binding domain"/>
    <property type="match status" value="1"/>
</dbReference>
<dbReference type="STRING" id="1262585.BJI46_07115"/>
<dbReference type="RefSeq" id="WP_070071113.1">
    <property type="nucleotide sequence ID" value="NZ_MKKK01000074.1"/>
</dbReference>
<keyword evidence="3" id="KW-1185">Reference proteome</keyword>
<dbReference type="PANTHER" id="PTHR33164">
    <property type="entry name" value="TRANSCRIPTIONAL REGULATOR, MARR FAMILY"/>
    <property type="match status" value="1"/>
</dbReference>
<comment type="caution">
    <text evidence="2">The sequence shown here is derived from an EMBL/GenBank/DDBJ whole genome shotgun (WGS) entry which is preliminary data.</text>
</comment>
<accession>A0A1E7QWL0</accession>
<dbReference type="AlphaFoldDB" id="A0A1E7QWL0"/>
<dbReference type="InterPro" id="IPR036388">
    <property type="entry name" value="WH-like_DNA-bd_sf"/>
</dbReference>
<organism evidence="2 3">
    <name type="scientific">Acinetobacter qingfengensis</name>
    <dbReference type="NCBI Taxonomy" id="1262585"/>
    <lineage>
        <taxon>Bacteria</taxon>
        <taxon>Pseudomonadati</taxon>
        <taxon>Pseudomonadota</taxon>
        <taxon>Gammaproteobacteria</taxon>
        <taxon>Moraxellales</taxon>
        <taxon>Moraxellaceae</taxon>
        <taxon>Acinetobacter</taxon>
    </lineage>
</organism>
<protein>
    <submittedName>
        <fullName evidence="2">MarR family transcriptional regulator</fullName>
    </submittedName>
</protein>
<dbReference type="GO" id="GO:0006950">
    <property type="term" value="P:response to stress"/>
    <property type="evidence" value="ECO:0007669"/>
    <property type="project" value="TreeGrafter"/>
</dbReference>
<evidence type="ECO:0000313" key="3">
    <source>
        <dbReference type="Proteomes" id="UP000185895"/>
    </source>
</evidence>
<gene>
    <name evidence="2" type="ORF">BJI46_07115</name>
</gene>
<dbReference type="SMART" id="SM00347">
    <property type="entry name" value="HTH_MARR"/>
    <property type="match status" value="1"/>
</dbReference>
<dbReference type="GO" id="GO:0003700">
    <property type="term" value="F:DNA-binding transcription factor activity"/>
    <property type="evidence" value="ECO:0007669"/>
    <property type="project" value="InterPro"/>
</dbReference>
<name>A0A1E7QWL0_9GAMM</name>
<dbReference type="PROSITE" id="PS50995">
    <property type="entry name" value="HTH_MARR_2"/>
    <property type="match status" value="1"/>
</dbReference>
<evidence type="ECO:0000259" key="1">
    <source>
        <dbReference type="PROSITE" id="PS50995"/>
    </source>
</evidence>
<dbReference type="InterPro" id="IPR039422">
    <property type="entry name" value="MarR/SlyA-like"/>
</dbReference>
<reference evidence="2 3" key="1">
    <citation type="submission" date="2016-09" db="EMBL/GenBank/DDBJ databases">
        <authorList>
            <person name="Capua I."/>
            <person name="De Benedictis P."/>
            <person name="Joannis T."/>
            <person name="Lombin L.H."/>
            <person name="Cattoli G."/>
        </authorList>
    </citation>
    <scope>NUCLEOTIDE SEQUENCE [LARGE SCALE GENOMIC DNA]</scope>
    <source>
        <strain evidence="2 3">ANC 4671</strain>
    </source>
</reference>
<sequence length="154" mass="17496">MTEHTNIAKSGTTLSYAIARTDRLINKILNDELKKLNISLSQFTMLSVIQRKPGLSNAKLAELSFIKPQSATKVIQELENHQWITKRSDPEHGRRILIELSALGLEKVQACREIVRHVESQMLGSIDSNLAMVIKNNLDIMSNHLKHYTTQNHE</sequence>
<feature type="domain" description="HTH marR-type" evidence="1">
    <location>
        <begin position="11"/>
        <end position="150"/>
    </location>
</feature>
<dbReference type="InterPro" id="IPR000835">
    <property type="entry name" value="HTH_MarR-typ"/>
</dbReference>
<dbReference type="OrthoDB" id="117723at2"/>
<dbReference type="EMBL" id="MKKK01000074">
    <property type="protein sequence ID" value="OEY91498.1"/>
    <property type="molecule type" value="Genomic_DNA"/>
</dbReference>
<proteinExistence type="predicted"/>
<dbReference type="Gene3D" id="1.10.10.10">
    <property type="entry name" value="Winged helix-like DNA-binding domain superfamily/Winged helix DNA-binding domain"/>
    <property type="match status" value="1"/>
</dbReference>
<dbReference type="InterPro" id="IPR036390">
    <property type="entry name" value="WH_DNA-bd_sf"/>
</dbReference>
<evidence type="ECO:0000313" key="2">
    <source>
        <dbReference type="EMBL" id="OEY91498.1"/>
    </source>
</evidence>